<evidence type="ECO:0000313" key="2">
    <source>
        <dbReference type="EMBL" id="KAG8582442.1"/>
    </source>
</evidence>
<feature type="region of interest" description="Disordered" evidence="1">
    <location>
        <begin position="38"/>
        <end position="64"/>
    </location>
</feature>
<name>A0AAV7CDF4_ENGPU</name>
<organism evidence="2 3">
    <name type="scientific">Engystomops pustulosus</name>
    <name type="common">Tungara frog</name>
    <name type="synonym">Physalaemus pustulosus</name>
    <dbReference type="NCBI Taxonomy" id="76066"/>
    <lineage>
        <taxon>Eukaryota</taxon>
        <taxon>Metazoa</taxon>
        <taxon>Chordata</taxon>
        <taxon>Craniata</taxon>
        <taxon>Vertebrata</taxon>
        <taxon>Euteleostomi</taxon>
        <taxon>Amphibia</taxon>
        <taxon>Batrachia</taxon>
        <taxon>Anura</taxon>
        <taxon>Neobatrachia</taxon>
        <taxon>Hyloidea</taxon>
        <taxon>Leptodactylidae</taxon>
        <taxon>Leiuperinae</taxon>
        <taxon>Engystomops</taxon>
    </lineage>
</organism>
<proteinExistence type="predicted"/>
<reference evidence="2" key="1">
    <citation type="thesis" date="2020" institute="ProQuest LLC" country="789 East Eisenhower Parkway, Ann Arbor, MI, USA">
        <title>Comparative Genomics and Chromosome Evolution.</title>
        <authorList>
            <person name="Mudd A.B."/>
        </authorList>
    </citation>
    <scope>NUCLEOTIDE SEQUENCE</scope>
    <source>
        <strain evidence="2">237g6f4</strain>
        <tissue evidence="2">Blood</tissue>
    </source>
</reference>
<sequence length="248" mass="28781">MKLLVEQEVALLRQQLKSARADLTRTQVDASKVKQQLSRQKQLLNESEHRHSQETKQRQQLDSIKSASMDRLLEDIEEKEQKLRSLTEETERSNKMGVLQQSKIRKEVKQIKSQLIQERGLKWDAFQRVDELQSHVYDLETATSLRTSSGGIRKTSTSLASHASRSHSAVFPFYIAPALMSSETLHYNQEIWDPLQYFSSTDAKSHIQREMRLQRPKTVPSRCRAPERTDSISQAILTQLHELRLDMK</sequence>
<comment type="caution">
    <text evidence="2">The sequence shown here is derived from an EMBL/GenBank/DDBJ whole genome shotgun (WGS) entry which is preliminary data.</text>
</comment>
<dbReference type="PANTHER" id="PTHR33331:SF13">
    <property type="entry name" value="COILED-COIL DOMAIN CONTAINING 162"/>
    <property type="match status" value="1"/>
</dbReference>
<keyword evidence="3" id="KW-1185">Reference proteome</keyword>
<dbReference type="InterPro" id="IPR040401">
    <property type="entry name" value="CCDC162"/>
</dbReference>
<gene>
    <name evidence="2" type="ORF">GDO81_008051</name>
</gene>
<dbReference type="Proteomes" id="UP000824782">
    <property type="component" value="Unassembled WGS sequence"/>
</dbReference>
<evidence type="ECO:0000256" key="1">
    <source>
        <dbReference type="SAM" id="MobiDB-lite"/>
    </source>
</evidence>
<dbReference type="PANTHER" id="PTHR33331">
    <property type="entry name" value="COILED-COIL DOMAIN-CONTAINING PROTEIN 162"/>
    <property type="match status" value="1"/>
</dbReference>
<dbReference type="AlphaFoldDB" id="A0AAV7CDF4"/>
<accession>A0AAV7CDF4</accession>
<dbReference type="EMBL" id="WNYA01000003">
    <property type="protein sequence ID" value="KAG8582442.1"/>
    <property type="molecule type" value="Genomic_DNA"/>
</dbReference>
<protein>
    <submittedName>
        <fullName evidence="2">Uncharacterized protein</fullName>
    </submittedName>
</protein>
<evidence type="ECO:0000313" key="3">
    <source>
        <dbReference type="Proteomes" id="UP000824782"/>
    </source>
</evidence>
<feature type="compositionally biased region" description="Basic and acidic residues" evidence="1">
    <location>
        <begin position="46"/>
        <end position="59"/>
    </location>
</feature>